<proteinExistence type="predicted"/>
<dbReference type="Gene3D" id="2.50.20.10">
    <property type="entry name" value="Lipoprotein localisation LolA/LolB/LppX"/>
    <property type="match status" value="1"/>
</dbReference>
<keyword evidence="2" id="KW-1185">Reference proteome</keyword>
<comment type="caution">
    <text evidence="1">The sequence shown here is derived from an EMBL/GenBank/DDBJ whole genome shotgun (WGS) entry which is preliminary data.</text>
</comment>
<evidence type="ECO:0008006" key="3">
    <source>
        <dbReference type="Google" id="ProtNLM"/>
    </source>
</evidence>
<dbReference type="EMBL" id="JBHMCA010000051">
    <property type="protein sequence ID" value="MFB9447082.1"/>
    <property type="molecule type" value="Genomic_DNA"/>
</dbReference>
<sequence>MSVVRREARRRWSVVAGLVGVLVAVPLVVAFAPVRAAAVTRDQVLAASDRPYQGYVETRGSVVLPDLPQLGELVGLFGGTTSMRVWHRNTDAWRVAVLDPVGERDTFRTPAATFSWDYGRNLWTETVGDPAVRAPRAADLTPPELARRLLRDAGADAEVRALAPRRVAGIAASGLRVVPKDRDSTIGAIDVWADPRSGLPLLVDVPGALTTRFLDVSADAPADDVLQPRAAASSGFASSTQSEITSALNSVARANLPGDLAGRARVPGPVSAIAAYGSGLSRFVVIAVPGRLGQRTLNALRDGGGAPITQGYLIRAGVLSIAVTQAGRRTYLIAGFVTPALLTAAAGQLR</sequence>
<dbReference type="RefSeq" id="WP_223104850.1">
    <property type="nucleotide sequence ID" value="NZ_CP061913.1"/>
</dbReference>
<accession>A0ABV5ME12</accession>
<evidence type="ECO:0000313" key="1">
    <source>
        <dbReference type="EMBL" id="MFB9447082.1"/>
    </source>
</evidence>
<reference evidence="1 2" key="1">
    <citation type="submission" date="2024-09" db="EMBL/GenBank/DDBJ databases">
        <authorList>
            <person name="Sun Q."/>
            <person name="Mori K."/>
        </authorList>
    </citation>
    <scope>NUCLEOTIDE SEQUENCE [LARGE SCALE GENOMIC DNA]</scope>
    <source>
        <strain evidence="1 2">JCM 3307</strain>
    </source>
</reference>
<protein>
    <recommendedName>
        <fullName evidence="3">Sigma E regulatory protein, MucB/RseB</fullName>
    </recommendedName>
</protein>
<evidence type="ECO:0000313" key="2">
    <source>
        <dbReference type="Proteomes" id="UP001589608"/>
    </source>
</evidence>
<dbReference type="Proteomes" id="UP001589608">
    <property type="component" value="Unassembled WGS sequence"/>
</dbReference>
<name>A0ABV5ME12_9ACTN</name>
<gene>
    <name evidence="1" type="ORF">ACFFTR_28670</name>
</gene>
<organism evidence="1 2">
    <name type="scientific">Dactylosporangium vinaceum</name>
    <dbReference type="NCBI Taxonomy" id="53362"/>
    <lineage>
        <taxon>Bacteria</taxon>
        <taxon>Bacillati</taxon>
        <taxon>Actinomycetota</taxon>
        <taxon>Actinomycetes</taxon>
        <taxon>Micromonosporales</taxon>
        <taxon>Micromonosporaceae</taxon>
        <taxon>Dactylosporangium</taxon>
    </lineage>
</organism>